<accession>A0A2Z6GCP2</accession>
<keyword evidence="2" id="KW-1185">Reference proteome</keyword>
<dbReference type="RefSeq" id="WP_062627550.1">
    <property type="nucleotide sequence ID" value="NZ_AP018738.1"/>
</dbReference>
<reference evidence="1 2" key="1">
    <citation type="submission" date="2018-06" db="EMBL/GenBank/DDBJ databases">
        <title>OYT1 Genome Sequencing.</title>
        <authorList>
            <person name="Kato S."/>
            <person name="Itoh T."/>
            <person name="Ohkuma M."/>
        </authorList>
    </citation>
    <scope>NUCLEOTIDE SEQUENCE [LARGE SCALE GENOMIC DNA]</scope>
    <source>
        <strain evidence="1 2">OYT1</strain>
    </source>
</reference>
<dbReference type="STRING" id="1188319.OYT1_02447"/>
<gene>
    <name evidence="1" type="ORF">OYT1_ch1597</name>
</gene>
<dbReference type="InterPro" id="IPR011050">
    <property type="entry name" value="Pectin_lyase_fold/virulence"/>
</dbReference>
<organism evidence="1 2">
    <name type="scientific">Ferriphaselus amnicola</name>
    <dbReference type="NCBI Taxonomy" id="1188319"/>
    <lineage>
        <taxon>Bacteria</taxon>
        <taxon>Pseudomonadati</taxon>
        <taxon>Pseudomonadota</taxon>
        <taxon>Betaproteobacteria</taxon>
        <taxon>Nitrosomonadales</taxon>
        <taxon>Gallionellaceae</taxon>
        <taxon>Ferriphaselus</taxon>
    </lineage>
</organism>
<dbReference type="OrthoDB" id="8613813at2"/>
<dbReference type="KEGG" id="fam:OYT1_ch1597"/>
<evidence type="ECO:0000313" key="2">
    <source>
        <dbReference type="Proteomes" id="UP000033070"/>
    </source>
</evidence>
<dbReference type="SUPFAM" id="SSF51126">
    <property type="entry name" value="Pectin lyase-like"/>
    <property type="match status" value="1"/>
</dbReference>
<dbReference type="EMBL" id="AP018738">
    <property type="protein sequence ID" value="BBE51144.1"/>
    <property type="molecule type" value="Genomic_DNA"/>
</dbReference>
<dbReference type="AlphaFoldDB" id="A0A2Z6GCP2"/>
<dbReference type="Proteomes" id="UP000033070">
    <property type="component" value="Chromosome"/>
</dbReference>
<name>A0A2Z6GCP2_9PROT</name>
<proteinExistence type="predicted"/>
<protein>
    <submittedName>
        <fullName evidence="1">Uncharacterized protein</fullName>
    </submittedName>
</protein>
<sequence>MANLVEVSQWDPVYQLETTDLLEGGPDGIDNVQGKALANRTIWLKNKIESSANDIASAAMIDLSTVVAPMAKVTGTVETSAFTMNDGQAMRLIASAAWRLTHHAVNCNLPGGISYTCEPGDQLLVVNTGGVKYVAITSSGGIRKRLTANTTWYVATTGNDATGNGSFGSPWATMQHAYDWISNNIDANGFVPIISVANGTYAAGIIATRPVFGAQSVSVTGNVATPASCSIVSTTTSCFMATNGATLTISGFKVSTSGANSYGIIATTFGVIYTSAMDFGACTVAHITASLGGYITLPIAYAITGNATYHVIAQYGGTIQMTSATATIAAARAFTYFVASHNGQGEVLAAGWSATGAGVAGTTGQRYYATMNGVINTNGSGANLFPGSIPGTVATGGQYV</sequence>
<evidence type="ECO:0000313" key="1">
    <source>
        <dbReference type="EMBL" id="BBE51144.1"/>
    </source>
</evidence>